<sequence>MFKQLLFICLTLPGYVGIAQDTASTNSFSAAALHNAVASYHHYIDKQSRLYNGIEYFGYSPKIENIPYFLENTWQRGSIVYDGIAYDTVQMMYDIVKDRVVILHFNNFFRLALFSEKVSKFTLLGHHFIRIERDSLSNSPLVTGFYDQLYTGTTSVLARRSKFIEETVKEVLERKFIEQYQFYLYKGGQYHTIRTKKGLFSLLKDHAREVKQHLKKKKLKFRKDKENTILQAAIYYDSLNN</sequence>
<evidence type="ECO:0000313" key="2">
    <source>
        <dbReference type="Proteomes" id="UP000263900"/>
    </source>
</evidence>
<dbReference type="AlphaFoldDB" id="A0A3B7MTM5"/>
<proteinExistence type="predicted"/>
<protein>
    <submittedName>
        <fullName evidence="1">Uncharacterized protein</fullName>
    </submittedName>
</protein>
<keyword evidence="2" id="KW-1185">Reference proteome</keyword>
<dbReference type="RefSeq" id="WP_119053093.1">
    <property type="nucleotide sequence ID" value="NZ_CP032157.1"/>
</dbReference>
<reference evidence="1 2" key="1">
    <citation type="submission" date="2018-09" db="EMBL/GenBank/DDBJ databases">
        <title>Genome sequencing of strain 6GH32-13.</title>
        <authorList>
            <person name="Weon H.-Y."/>
            <person name="Heo J."/>
            <person name="Kwon S.-W."/>
        </authorList>
    </citation>
    <scope>NUCLEOTIDE SEQUENCE [LARGE SCALE GENOMIC DNA]</scope>
    <source>
        <strain evidence="1 2">5GH32-13</strain>
    </source>
</reference>
<accession>A0A3B7MTM5</accession>
<dbReference type="EMBL" id="CP032157">
    <property type="protein sequence ID" value="AXY77217.1"/>
    <property type="molecule type" value="Genomic_DNA"/>
</dbReference>
<gene>
    <name evidence="1" type="ORF">D3H65_25950</name>
</gene>
<name>A0A3B7MTM5_9BACT</name>
<evidence type="ECO:0000313" key="1">
    <source>
        <dbReference type="EMBL" id="AXY77217.1"/>
    </source>
</evidence>
<dbReference type="Proteomes" id="UP000263900">
    <property type="component" value="Chromosome"/>
</dbReference>
<dbReference type="OrthoDB" id="655382at2"/>
<dbReference type="KEGG" id="pseg:D3H65_25950"/>
<organism evidence="1 2">
    <name type="scientific">Paraflavitalea soli</name>
    <dbReference type="NCBI Taxonomy" id="2315862"/>
    <lineage>
        <taxon>Bacteria</taxon>
        <taxon>Pseudomonadati</taxon>
        <taxon>Bacteroidota</taxon>
        <taxon>Chitinophagia</taxon>
        <taxon>Chitinophagales</taxon>
        <taxon>Chitinophagaceae</taxon>
        <taxon>Paraflavitalea</taxon>
    </lineage>
</organism>